<dbReference type="AlphaFoldDB" id="A0A4Z2EZS7"/>
<proteinExistence type="predicted"/>
<keyword evidence="2" id="KW-1185">Reference proteome</keyword>
<name>A0A4Z2EZS7_9TELE</name>
<sequence length="106" mass="11999">MSGESRLSSTERTVIVPGSLSAKALLPLVWPGDKLWMRLKRLPANKQGDRKHSLSILPVPITLACLLGRPSFSTCYVPWALRRLDDQGCTGLSKEEEEERKRKQRR</sequence>
<evidence type="ECO:0000313" key="1">
    <source>
        <dbReference type="EMBL" id="TNN34288.1"/>
    </source>
</evidence>
<dbReference type="Proteomes" id="UP000314294">
    <property type="component" value="Unassembled WGS sequence"/>
</dbReference>
<dbReference type="EMBL" id="SRLO01001999">
    <property type="protein sequence ID" value="TNN34288.1"/>
    <property type="molecule type" value="Genomic_DNA"/>
</dbReference>
<reference evidence="1 2" key="1">
    <citation type="submission" date="2019-03" db="EMBL/GenBank/DDBJ databases">
        <title>First draft genome of Liparis tanakae, snailfish: a comprehensive survey of snailfish specific genes.</title>
        <authorList>
            <person name="Kim W."/>
            <person name="Song I."/>
            <person name="Jeong J.-H."/>
            <person name="Kim D."/>
            <person name="Kim S."/>
            <person name="Ryu S."/>
            <person name="Song J.Y."/>
            <person name="Lee S.K."/>
        </authorList>
    </citation>
    <scope>NUCLEOTIDE SEQUENCE [LARGE SCALE GENOMIC DNA]</scope>
    <source>
        <tissue evidence="1">Muscle</tissue>
    </source>
</reference>
<protein>
    <submittedName>
        <fullName evidence="1">Uncharacterized protein</fullName>
    </submittedName>
</protein>
<gene>
    <name evidence="1" type="ORF">EYF80_055551</name>
</gene>
<comment type="caution">
    <text evidence="1">The sequence shown here is derived from an EMBL/GenBank/DDBJ whole genome shotgun (WGS) entry which is preliminary data.</text>
</comment>
<evidence type="ECO:0000313" key="2">
    <source>
        <dbReference type="Proteomes" id="UP000314294"/>
    </source>
</evidence>
<organism evidence="1 2">
    <name type="scientific">Liparis tanakae</name>
    <name type="common">Tanaka's snailfish</name>
    <dbReference type="NCBI Taxonomy" id="230148"/>
    <lineage>
        <taxon>Eukaryota</taxon>
        <taxon>Metazoa</taxon>
        <taxon>Chordata</taxon>
        <taxon>Craniata</taxon>
        <taxon>Vertebrata</taxon>
        <taxon>Euteleostomi</taxon>
        <taxon>Actinopterygii</taxon>
        <taxon>Neopterygii</taxon>
        <taxon>Teleostei</taxon>
        <taxon>Neoteleostei</taxon>
        <taxon>Acanthomorphata</taxon>
        <taxon>Eupercaria</taxon>
        <taxon>Perciformes</taxon>
        <taxon>Cottioidei</taxon>
        <taxon>Cottales</taxon>
        <taxon>Liparidae</taxon>
        <taxon>Liparis</taxon>
    </lineage>
</organism>
<accession>A0A4Z2EZS7</accession>